<dbReference type="SUPFAM" id="SSF52540">
    <property type="entry name" value="P-loop containing nucleoside triphosphate hydrolases"/>
    <property type="match status" value="1"/>
</dbReference>
<dbReference type="GO" id="GO:0005524">
    <property type="term" value="F:ATP binding"/>
    <property type="evidence" value="ECO:0007669"/>
    <property type="project" value="InterPro"/>
</dbReference>
<dbReference type="CDD" id="cd17926">
    <property type="entry name" value="DEXHc_RE"/>
    <property type="match status" value="1"/>
</dbReference>
<feature type="domain" description="Helicase ATP-binding" evidence="1">
    <location>
        <begin position="44"/>
        <end position="214"/>
    </location>
</feature>
<dbReference type="InterPro" id="IPR006935">
    <property type="entry name" value="Helicase/UvrB_N"/>
</dbReference>
<dbReference type="RefSeq" id="WP_258336340.1">
    <property type="nucleotide sequence ID" value="NZ_JANRHJ010000027.1"/>
</dbReference>
<keyword evidence="2" id="KW-0067">ATP-binding</keyword>
<gene>
    <name evidence="2" type="ORF">NW209_15145</name>
</gene>
<dbReference type="InterPro" id="IPR050742">
    <property type="entry name" value="Helicase_Restrict-Modif_Enz"/>
</dbReference>
<dbReference type="PANTHER" id="PTHR47396">
    <property type="entry name" value="TYPE I RESTRICTION ENZYME ECOKI R PROTEIN"/>
    <property type="match status" value="1"/>
</dbReference>
<dbReference type="SMART" id="SM00487">
    <property type="entry name" value="DEXDc"/>
    <property type="match status" value="1"/>
</dbReference>
<dbReference type="InterPro" id="IPR027417">
    <property type="entry name" value="P-loop_NTPase"/>
</dbReference>
<keyword evidence="3" id="KW-1185">Reference proteome</keyword>
<organism evidence="2 3">
    <name type="scientific">Phocaeicola barnesiae</name>
    <dbReference type="NCBI Taxonomy" id="376804"/>
    <lineage>
        <taxon>Bacteria</taxon>
        <taxon>Pseudomonadati</taxon>
        <taxon>Bacteroidota</taxon>
        <taxon>Bacteroidia</taxon>
        <taxon>Bacteroidales</taxon>
        <taxon>Bacteroidaceae</taxon>
        <taxon>Phocaeicola</taxon>
    </lineage>
</organism>
<dbReference type="EMBL" id="JANRHJ010000027">
    <property type="protein sequence ID" value="MCR8875327.1"/>
    <property type="molecule type" value="Genomic_DNA"/>
</dbReference>
<proteinExistence type="predicted"/>
<dbReference type="Proteomes" id="UP001204579">
    <property type="component" value="Unassembled WGS sequence"/>
</dbReference>
<dbReference type="GO" id="GO:0005829">
    <property type="term" value="C:cytosol"/>
    <property type="evidence" value="ECO:0007669"/>
    <property type="project" value="TreeGrafter"/>
</dbReference>
<dbReference type="InterPro" id="IPR001650">
    <property type="entry name" value="Helicase_C-like"/>
</dbReference>
<keyword evidence="2" id="KW-0547">Nucleotide-binding</keyword>
<comment type="caution">
    <text evidence="2">The sequence shown here is derived from an EMBL/GenBank/DDBJ whole genome shotgun (WGS) entry which is preliminary data.</text>
</comment>
<accession>A0AAW5N7B2</accession>
<reference evidence="2 3" key="1">
    <citation type="submission" date="2022-08" db="EMBL/GenBank/DDBJ databases">
        <authorList>
            <person name="Zeman M."/>
            <person name="Kubasova T."/>
        </authorList>
    </citation>
    <scope>NUCLEOTIDE SEQUENCE [LARGE SCALE GENOMIC DNA]</scope>
    <source>
        <strain evidence="2 3">ET62</strain>
    </source>
</reference>
<dbReference type="GO" id="GO:0003677">
    <property type="term" value="F:DNA binding"/>
    <property type="evidence" value="ECO:0007669"/>
    <property type="project" value="InterPro"/>
</dbReference>
<keyword evidence="2" id="KW-0378">Hydrolase</keyword>
<name>A0AAW5N7B2_9BACT</name>
<dbReference type="PANTHER" id="PTHR47396:SF1">
    <property type="entry name" value="ATP-DEPENDENT HELICASE IRC3-RELATED"/>
    <property type="match status" value="1"/>
</dbReference>
<dbReference type="Gene3D" id="3.40.50.300">
    <property type="entry name" value="P-loop containing nucleotide triphosphate hydrolases"/>
    <property type="match status" value="2"/>
</dbReference>
<sequence>MKEKILTSEEIAKSWANIFCFKKGKGQEKGLRSPQIGALHALMAHIEEDEKTGIVVMPTGTGKTETMLSFLVANQCRKVFVIVPSDSLRTQTYKKFKTLGLLRHIGVVPSNINLPIVKMVTKNVTDPEWKTIVNETNVIVTTMTLAAKISPEIRSYLRKNISYLFVDEAHHSKAETWNDFINIFPPSHVLLFTATPFRNDGQKLPGKIIFNFPLKKAQEQHYYEKIDYYPIVEYTIEEADKAIAHKAIEILKKDSDNGYDHIIMARCKNKKRAQEVYKIYQKYPEYSPVIVYSGMKGGIGILKAIKEKKHKIIVCVNMLGEGYDLPQLKIAAIHDDKQSLAVTLQFIGRFTRTNDNKLGRASFITNIAYPPIASEINCLYQNDADWNYILPRISASASNKQQELNDFLNDFKGELNEEISLDNIRPALSAEIYTTISTTSFLHNWKEGISKINAYDYILHSSSNDTLVIVLGKKSHVQWGDTNTVKNLTWDIIIVYFDALHKRIYLNSSLKINGYNFLKHIFSSVNKIQDERVYRVFANINRLRLFNVGARLPQGKDISFQSYFGSSVQDGLDMLTQGKLLKNNIFGIGFKDGCKTSIGCSNNGKIWSRERADLLHFQEWCKEIGRIVTDESIDTNVVLQNTLNFEEMKIFPNVHPISIDWNPEIYERYSQLIHIANAIVPFDDLELVIEPTTKIGENIIFSIQNEEYSCTIKMEFDKNSSKCIYTITAGGPIKFIIGDTEVNANEFFDQYPITIFYADNSISYGRNLCKPKNEASTIPDTLITSLNWEGVDLKKESQKSAPYRTDSIQFYMVQQIKHSYDYLIDDDGKGEIADLVGIKDSPNLIDITLYHLKYAIDGRVSELLDNLYQVCGQAQKSIRWKYLSGDKVFTHILKRNDKKIKQNKSSIILKGTSKDILKLREEATNRKEIRYHVVIVQPGMSKSQCSYEMKILLGITVQVLKQMANIDCNVICSK</sequence>
<dbReference type="PROSITE" id="PS51192">
    <property type="entry name" value="HELICASE_ATP_BIND_1"/>
    <property type="match status" value="1"/>
</dbReference>
<dbReference type="AlphaFoldDB" id="A0AAW5N7B2"/>
<keyword evidence="2" id="KW-0347">Helicase</keyword>
<evidence type="ECO:0000313" key="2">
    <source>
        <dbReference type="EMBL" id="MCR8875327.1"/>
    </source>
</evidence>
<dbReference type="Pfam" id="PF04851">
    <property type="entry name" value="ResIII"/>
    <property type="match status" value="1"/>
</dbReference>
<dbReference type="InterPro" id="IPR014001">
    <property type="entry name" value="Helicase_ATP-bd"/>
</dbReference>
<protein>
    <submittedName>
        <fullName evidence="2">DEAD/DEAH box helicase family protein</fullName>
    </submittedName>
</protein>
<evidence type="ECO:0000259" key="1">
    <source>
        <dbReference type="PROSITE" id="PS51192"/>
    </source>
</evidence>
<dbReference type="GO" id="GO:0004386">
    <property type="term" value="F:helicase activity"/>
    <property type="evidence" value="ECO:0007669"/>
    <property type="project" value="UniProtKB-KW"/>
</dbReference>
<evidence type="ECO:0000313" key="3">
    <source>
        <dbReference type="Proteomes" id="UP001204579"/>
    </source>
</evidence>
<dbReference type="Pfam" id="PF00271">
    <property type="entry name" value="Helicase_C"/>
    <property type="match status" value="1"/>
</dbReference>
<dbReference type="GO" id="GO:0016787">
    <property type="term" value="F:hydrolase activity"/>
    <property type="evidence" value="ECO:0007669"/>
    <property type="project" value="InterPro"/>
</dbReference>